<evidence type="ECO:0000256" key="1">
    <source>
        <dbReference type="ARBA" id="ARBA00022670"/>
    </source>
</evidence>
<reference evidence="7 8" key="1">
    <citation type="submission" date="2013-07" db="EMBL/GenBank/DDBJ databases">
        <title>Comparative Genomic and Metabolomic Analysis of Twelve Strains of Pseudoalteromonas luteoviolacea.</title>
        <authorList>
            <person name="Vynne N.G."/>
            <person name="Mansson M."/>
            <person name="Gram L."/>
        </authorList>
    </citation>
    <scope>NUCLEOTIDE SEQUENCE [LARGE SCALE GENOMIC DNA]</scope>
    <source>
        <strain evidence="7 8">NCIMB 1942</strain>
    </source>
</reference>
<dbReference type="GO" id="GO:0004222">
    <property type="term" value="F:metalloendopeptidase activity"/>
    <property type="evidence" value="ECO:0007669"/>
    <property type="project" value="InterPro"/>
</dbReference>
<dbReference type="SUPFAM" id="SSF49299">
    <property type="entry name" value="PKD domain"/>
    <property type="match status" value="1"/>
</dbReference>
<protein>
    <recommendedName>
        <fullName evidence="6">PKD domain-containing protein</fullName>
    </recommendedName>
</protein>
<dbReference type="OrthoDB" id="178184at2"/>
<dbReference type="InterPro" id="IPR013783">
    <property type="entry name" value="Ig-like_fold"/>
</dbReference>
<evidence type="ECO:0000256" key="3">
    <source>
        <dbReference type="ARBA" id="ARBA00022833"/>
    </source>
</evidence>
<evidence type="ECO:0000256" key="2">
    <source>
        <dbReference type="ARBA" id="ARBA00022801"/>
    </source>
</evidence>
<accession>A0A167H9J2</accession>
<feature type="domain" description="PKD" evidence="6">
    <location>
        <begin position="1091"/>
        <end position="1155"/>
    </location>
</feature>
<dbReference type="PANTHER" id="PTHR33794">
    <property type="entry name" value="BACILLOLYSIN"/>
    <property type="match status" value="1"/>
</dbReference>
<organism evidence="7 8">
    <name type="scientific">Pseudoalteromonas luteoviolacea NCIMB 1942</name>
    <dbReference type="NCBI Taxonomy" id="1365253"/>
    <lineage>
        <taxon>Bacteria</taxon>
        <taxon>Pseudomonadati</taxon>
        <taxon>Pseudomonadota</taxon>
        <taxon>Gammaproteobacteria</taxon>
        <taxon>Alteromonadales</taxon>
        <taxon>Pseudoalteromonadaceae</taxon>
        <taxon>Pseudoalteromonas</taxon>
    </lineage>
</organism>
<comment type="caution">
    <text evidence="7">The sequence shown here is derived from an EMBL/GenBank/DDBJ whole genome shotgun (WGS) entry which is preliminary data.</text>
</comment>
<dbReference type="InterPro" id="IPR027268">
    <property type="entry name" value="Peptidase_M4/M1_CTD_sf"/>
</dbReference>
<dbReference type="Proteomes" id="UP000076587">
    <property type="component" value="Unassembled WGS sequence"/>
</dbReference>
<dbReference type="GO" id="GO:0006508">
    <property type="term" value="P:proteolysis"/>
    <property type="evidence" value="ECO:0007669"/>
    <property type="project" value="UniProtKB-KW"/>
</dbReference>
<dbReference type="InterPro" id="IPR050728">
    <property type="entry name" value="Zinc_Metalloprotease_M4"/>
</dbReference>
<dbReference type="EMBL" id="AUXT01000024">
    <property type="protein sequence ID" value="KZN57787.1"/>
    <property type="molecule type" value="Genomic_DNA"/>
</dbReference>
<evidence type="ECO:0000313" key="7">
    <source>
        <dbReference type="EMBL" id="KZN57787.1"/>
    </source>
</evidence>
<keyword evidence="2" id="KW-0378">Hydrolase</keyword>
<keyword evidence="1" id="KW-0645">Protease</keyword>
<dbReference type="PROSITE" id="PS50093">
    <property type="entry name" value="PKD"/>
    <property type="match status" value="1"/>
</dbReference>
<dbReference type="Pfam" id="PF02868">
    <property type="entry name" value="Peptidase_M4_C"/>
    <property type="match status" value="1"/>
</dbReference>
<feature type="signal peptide" evidence="5">
    <location>
        <begin position="1"/>
        <end position="21"/>
    </location>
</feature>
<dbReference type="PATRIC" id="fig|1365253.3.peg.587"/>
<keyword evidence="4" id="KW-0482">Metalloprotease</keyword>
<dbReference type="InterPro" id="IPR022409">
    <property type="entry name" value="PKD/Chitinase_dom"/>
</dbReference>
<dbReference type="RefSeq" id="WP_063375607.1">
    <property type="nucleotide sequence ID" value="NZ_AUXT01000024.1"/>
</dbReference>
<sequence length="1253" mass="139959">MRILGSVVALFACFSAASSQSSNQFQNEINHILPADVSNLGVLNNSSPFDYKQTKSVQISEDDRLDHYALYWRGIKVQGSDLVIRVDKRLGRKVISGRVLGDNDLRSSLLNYQSISKAYPQDFGVLSAEIAKYYEIERSKIRNVKQYISKNKFGNFIPIYKIELIDDKRQRRLITLDAASLNVIEDVNATASFLSPHSESYYAVATTMGNYKVGFNCHQSPNMASEKCQNTVLPNEHPLAQLYYPIVPTISNLYFRSDKGGAFSEFAGYPMVVKLDNGQCVYSNNLVETYYGSSTTPHSYDCSSGVTESHGIEGEPYFYYLAKGAFKAVNDAHFYAGITAQVLYGHFSNLYPEQNERCPDGGSYCLNVIKQRTDSGHISQSSWDGEFTNYASGFRGAPFPHGSSIDIVAHEIGHAILEWNTGNIISNVDNIGDDDGSRAQRSALHESFADITAIAVKDHYYKNLQPEPSDSNWLQTPVFSQLSKEDEYFWAIGWDARLRNAYSRFLKQPRRDGVSIDDYRDFESVTGSHQRAGAFNKLFYLIATSDGWSVERAYGLVIKAMTACFNETTGMLEASQCLIEVANAEDKQQIAAMAKRVGLIPQDSRATTLEVSIERLFEQISYNIADARLSGDTVDKLVIRQGEETLLEWTPNAQGTWLEASKGEITLSEGDHELHWQAELNNGSTLESYRIASLIEQAVCKPENAAGSHINSLTVNGEKVEVTDGYGNVQLVDAVYSQAPLKIQLPIDISQLSIKAYIDLDRNGYFDSEEITLPTEITNEILLPEEPFGELQKGPAIVRLVVGEQSGPSACSNEMEAQTVDIKFAYQVGEYVAPALSFTYEQYNRTINFDIPHQYSNAHSFRWLIDGEQFDTDSYNYALQMLESTEVSLVLLRDGEEVNRFNKHVAVMNEPNFGIQCVQNGTKCQLSLNYDNQVAGATYTWEINGDTFERGDLTAFEYDFEGYGQQTITVLMSANGGATQFTYEQSIELHEAPDLDIKVTQQNMNFTFDIAQELPDGYDVVLMIDGVEYQYDALGTIINMPEKPSQVSFVVKRNGVVIKQAPLHIDYIDSPQLAFTCLVEGNTCLFTAEHEDVGQNFKYNWVFGDGATALTETPTVSHTYENSSIYFASLTLIVNESAEFTVSKELIIDNPISTIEVSSSQHNRTIKLEATGEISPDISFVWFIGSERLSGKIVSYDIGELGGEYNVQLQIMKNNGIVREIDAVVVGYPDIGLDFVWKLHKPNTLNFDFSVSK</sequence>
<dbReference type="Gene3D" id="3.10.170.10">
    <property type="match status" value="1"/>
</dbReference>
<dbReference type="PANTHER" id="PTHR33794:SF1">
    <property type="entry name" value="BACILLOLYSIN"/>
    <property type="match status" value="1"/>
</dbReference>
<evidence type="ECO:0000256" key="4">
    <source>
        <dbReference type="ARBA" id="ARBA00023049"/>
    </source>
</evidence>
<dbReference type="InterPro" id="IPR000601">
    <property type="entry name" value="PKD_dom"/>
</dbReference>
<proteinExistence type="predicted"/>
<name>A0A167H9J2_9GAMM</name>
<dbReference type="Pfam" id="PF00801">
    <property type="entry name" value="PKD"/>
    <property type="match status" value="1"/>
</dbReference>
<feature type="chain" id="PRO_5007887424" description="PKD domain-containing protein" evidence="5">
    <location>
        <begin position="22"/>
        <end position="1253"/>
    </location>
</feature>
<dbReference type="AlphaFoldDB" id="A0A167H9J2"/>
<dbReference type="Gene3D" id="1.10.390.10">
    <property type="entry name" value="Neutral Protease Domain 2"/>
    <property type="match status" value="1"/>
</dbReference>
<keyword evidence="5" id="KW-0732">Signal</keyword>
<dbReference type="InterPro" id="IPR035986">
    <property type="entry name" value="PKD_dom_sf"/>
</dbReference>
<dbReference type="Gene3D" id="2.60.40.10">
    <property type="entry name" value="Immunoglobulins"/>
    <property type="match status" value="1"/>
</dbReference>
<evidence type="ECO:0000259" key="6">
    <source>
        <dbReference type="PROSITE" id="PS50093"/>
    </source>
</evidence>
<evidence type="ECO:0000313" key="8">
    <source>
        <dbReference type="Proteomes" id="UP000076587"/>
    </source>
</evidence>
<gene>
    <name evidence="7" type="ORF">N482_04610</name>
</gene>
<dbReference type="SMART" id="SM00089">
    <property type="entry name" value="PKD"/>
    <property type="match status" value="1"/>
</dbReference>
<dbReference type="InterPro" id="IPR001570">
    <property type="entry name" value="Peptidase_M4_C_domain"/>
</dbReference>
<dbReference type="SUPFAM" id="SSF55486">
    <property type="entry name" value="Metalloproteases ('zincins'), catalytic domain"/>
    <property type="match status" value="1"/>
</dbReference>
<keyword evidence="3" id="KW-0862">Zinc</keyword>
<dbReference type="CDD" id="cd00146">
    <property type="entry name" value="PKD"/>
    <property type="match status" value="1"/>
</dbReference>
<evidence type="ECO:0000256" key="5">
    <source>
        <dbReference type="SAM" id="SignalP"/>
    </source>
</evidence>